<name>A0A6N2CKN7_SOLCI</name>
<organism evidence="2">
    <name type="scientific">Solanum chilense</name>
    <name type="common">Tomato</name>
    <name type="synonym">Lycopersicon chilense</name>
    <dbReference type="NCBI Taxonomy" id="4083"/>
    <lineage>
        <taxon>Eukaryota</taxon>
        <taxon>Viridiplantae</taxon>
        <taxon>Streptophyta</taxon>
        <taxon>Embryophyta</taxon>
        <taxon>Tracheophyta</taxon>
        <taxon>Spermatophyta</taxon>
        <taxon>Magnoliopsida</taxon>
        <taxon>eudicotyledons</taxon>
        <taxon>Gunneridae</taxon>
        <taxon>Pentapetalae</taxon>
        <taxon>asterids</taxon>
        <taxon>lamiids</taxon>
        <taxon>Solanales</taxon>
        <taxon>Solanaceae</taxon>
        <taxon>Solanoideae</taxon>
        <taxon>Solaneae</taxon>
        <taxon>Solanum</taxon>
        <taxon>Solanum subgen. Lycopersicon</taxon>
    </lineage>
</organism>
<sequence length="94" mass="10445">KNRDEPSDNLSKIRGGYSVVVTLSLFHGLIRVPNAHTGKLTPRFGTLWFALRNSLFLVFSEGCRHTCVGYRMDVDPSGKDNHSCPGRSGDHSQE</sequence>
<proteinExistence type="predicted"/>
<reference evidence="2" key="1">
    <citation type="submission" date="2019-05" db="EMBL/GenBank/DDBJ databases">
        <title>The de novo reference genome and transcriptome assemblies of the wild tomato species Solanum chilense.</title>
        <authorList>
            <person name="Stam R."/>
            <person name="Nosenko T."/>
            <person name="Hoerger A.C."/>
            <person name="Stephan W."/>
            <person name="Seidel M.A."/>
            <person name="Kuhn J.M.M."/>
            <person name="Haberer G."/>
            <person name="Tellier A."/>
        </authorList>
    </citation>
    <scope>NUCLEOTIDE SEQUENCE</scope>
    <source>
        <tissue evidence="2">Mature leaves</tissue>
    </source>
</reference>
<comment type="caution">
    <text evidence="2">The sequence shown here is derived from an EMBL/GenBank/DDBJ whole genome shotgun (WGS) entry which is preliminary data.</text>
</comment>
<accession>A0A6N2CKN7</accession>
<gene>
    <name evidence="2" type="ORF">EJD97_025323</name>
</gene>
<dbReference type="EMBL" id="RXGB01000095">
    <property type="protein sequence ID" value="TMX05270.1"/>
    <property type="molecule type" value="Genomic_DNA"/>
</dbReference>
<dbReference type="AlphaFoldDB" id="A0A6N2CKN7"/>
<evidence type="ECO:0000313" key="2">
    <source>
        <dbReference type="EMBL" id="TMX05270.1"/>
    </source>
</evidence>
<evidence type="ECO:0000256" key="1">
    <source>
        <dbReference type="SAM" id="MobiDB-lite"/>
    </source>
</evidence>
<feature type="region of interest" description="Disordered" evidence="1">
    <location>
        <begin position="74"/>
        <end position="94"/>
    </location>
</feature>
<feature type="non-terminal residue" evidence="2">
    <location>
        <position position="1"/>
    </location>
</feature>
<protein>
    <submittedName>
        <fullName evidence="2">Uncharacterized protein</fullName>
    </submittedName>
</protein>